<dbReference type="PATRIC" id="fig|2064.6.peg.1973"/>
<dbReference type="OrthoDB" id="4325733at2"/>
<feature type="region of interest" description="Disordered" evidence="1">
    <location>
        <begin position="64"/>
        <end position="184"/>
    </location>
</feature>
<feature type="compositionally biased region" description="Low complexity" evidence="1">
    <location>
        <begin position="64"/>
        <end position="90"/>
    </location>
</feature>
<evidence type="ECO:0000256" key="1">
    <source>
        <dbReference type="SAM" id="MobiDB-lite"/>
    </source>
</evidence>
<dbReference type="RefSeq" id="WP_043910041.1">
    <property type="nucleotide sequence ID" value="NZ_JXZB01000002.1"/>
</dbReference>
<gene>
    <name evidence="2" type="ORF">TR51_09300</name>
</gene>
<sequence>MALREHSRPVTAGRTGRHGRPRPFGGRLRLPTIRFSGAAMAMSTVVGISLATTWLLNEQQQIGRRPGVTVGGPPVPSPDASAPTADATPVEEPVGTQAAPVPSLGTATASPLPGPTRTAARPAVATSRPTAPTPSPSVSSPAAPTASASPSPSASGSGTPLAPSPSASPRPEPDPTLPQPLSGTARVDALGRTGTRHVVQLRLDEAMTALQVEFRLVRPTALPGTVPATDLPGAVATVALERDTLIYRFTTPSDQPLPPGTYTFTVTGAIAAPTPATPETWTASAFALPTTRAVAARGSF</sequence>
<accession>A0A0D0NZ52</accession>
<organism evidence="2 3">
    <name type="scientific">Kitasatospora griseola</name>
    <name type="common">Streptomyces griseolosporeus</name>
    <dbReference type="NCBI Taxonomy" id="2064"/>
    <lineage>
        <taxon>Bacteria</taxon>
        <taxon>Bacillati</taxon>
        <taxon>Actinomycetota</taxon>
        <taxon>Actinomycetes</taxon>
        <taxon>Kitasatosporales</taxon>
        <taxon>Streptomycetaceae</taxon>
        <taxon>Kitasatospora</taxon>
    </lineage>
</organism>
<evidence type="ECO:0000313" key="2">
    <source>
        <dbReference type="EMBL" id="KIQ64486.1"/>
    </source>
</evidence>
<proteinExistence type="predicted"/>
<feature type="region of interest" description="Disordered" evidence="1">
    <location>
        <begin position="1"/>
        <end position="26"/>
    </location>
</feature>
<dbReference type="AlphaFoldDB" id="A0A0D0NZ52"/>
<evidence type="ECO:0000313" key="3">
    <source>
        <dbReference type="Proteomes" id="UP000032066"/>
    </source>
</evidence>
<name>A0A0D0NZ52_KITGR</name>
<reference evidence="2 3" key="1">
    <citation type="submission" date="2015-02" db="EMBL/GenBank/DDBJ databases">
        <title>Draft genome sequence of Kitasatospora griseola MF730-N6, a bafilomycin, terpentecin and satosporin producer.</title>
        <authorList>
            <person name="Arens J.C."/>
            <person name="Haltli B."/>
            <person name="Kerr R.G."/>
        </authorList>
    </citation>
    <scope>NUCLEOTIDE SEQUENCE [LARGE SCALE GENOMIC DNA]</scope>
    <source>
        <strain evidence="2 3">MF730-N6</strain>
    </source>
</reference>
<dbReference type="Proteomes" id="UP000032066">
    <property type="component" value="Unassembled WGS sequence"/>
</dbReference>
<comment type="caution">
    <text evidence="2">The sequence shown here is derived from an EMBL/GenBank/DDBJ whole genome shotgun (WGS) entry which is preliminary data.</text>
</comment>
<feature type="compositionally biased region" description="Low complexity" evidence="1">
    <location>
        <begin position="115"/>
        <end position="161"/>
    </location>
</feature>
<dbReference type="STRING" id="2064.TR51_09300"/>
<protein>
    <submittedName>
        <fullName evidence="2">Uncharacterized protein</fullName>
    </submittedName>
</protein>
<keyword evidence="3" id="KW-1185">Reference proteome</keyword>
<feature type="compositionally biased region" description="Pro residues" evidence="1">
    <location>
        <begin position="162"/>
        <end position="178"/>
    </location>
</feature>
<dbReference type="EMBL" id="JXZB01000002">
    <property type="protein sequence ID" value="KIQ64486.1"/>
    <property type="molecule type" value="Genomic_DNA"/>
</dbReference>